<evidence type="ECO:0000256" key="5">
    <source>
        <dbReference type="ARBA" id="ARBA00022989"/>
    </source>
</evidence>
<feature type="transmembrane region" description="Helical" evidence="7">
    <location>
        <begin position="325"/>
        <end position="350"/>
    </location>
</feature>
<feature type="transmembrane region" description="Helical" evidence="7">
    <location>
        <begin position="271"/>
        <end position="293"/>
    </location>
</feature>
<dbReference type="EMBL" id="JASCXW010000019">
    <property type="protein sequence ID" value="MDI6453166.1"/>
    <property type="molecule type" value="Genomic_DNA"/>
</dbReference>
<dbReference type="PANTHER" id="PTHR30193">
    <property type="entry name" value="ABC TRANSPORTER PERMEASE PROTEIN"/>
    <property type="match status" value="1"/>
</dbReference>
<evidence type="ECO:0000256" key="2">
    <source>
        <dbReference type="ARBA" id="ARBA00022448"/>
    </source>
</evidence>
<dbReference type="PANTHER" id="PTHR30193:SF37">
    <property type="entry name" value="INNER MEMBRANE ABC TRANSPORTER PERMEASE PROTEIN YCJO"/>
    <property type="match status" value="1"/>
</dbReference>
<feature type="transmembrane region" description="Helical" evidence="7">
    <location>
        <begin position="227"/>
        <end position="250"/>
    </location>
</feature>
<evidence type="ECO:0000256" key="3">
    <source>
        <dbReference type="ARBA" id="ARBA00022475"/>
    </source>
</evidence>
<keyword evidence="5 7" id="KW-1133">Transmembrane helix</keyword>
<evidence type="ECO:0000256" key="6">
    <source>
        <dbReference type="ARBA" id="ARBA00023136"/>
    </source>
</evidence>
<feature type="transmembrane region" description="Helical" evidence="7">
    <location>
        <begin position="142"/>
        <end position="165"/>
    </location>
</feature>
<dbReference type="AlphaFoldDB" id="A0AAW6UCF1"/>
<evidence type="ECO:0000313" key="10">
    <source>
        <dbReference type="Proteomes" id="UP001431532"/>
    </source>
</evidence>
<evidence type="ECO:0000256" key="4">
    <source>
        <dbReference type="ARBA" id="ARBA00022692"/>
    </source>
</evidence>
<dbReference type="InterPro" id="IPR051393">
    <property type="entry name" value="ABC_transporter_permease"/>
</dbReference>
<keyword evidence="10" id="KW-1185">Reference proteome</keyword>
<dbReference type="RefSeq" id="WP_282839596.1">
    <property type="nucleotide sequence ID" value="NZ_JASCXW010000019.1"/>
</dbReference>
<accession>A0AAW6UCF1</accession>
<evidence type="ECO:0000313" key="9">
    <source>
        <dbReference type="EMBL" id="MDI6453166.1"/>
    </source>
</evidence>
<keyword evidence="3" id="KW-1003">Cell membrane</keyword>
<feature type="transmembrane region" description="Helical" evidence="7">
    <location>
        <begin position="76"/>
        <end position="98"/>
    </location>
</feature>
<comment type="similarity">
    <text evidence="7">Belongs to the binding-protein-dependent transport system permease family.</text>
</comment>
<feature type="domain" description="ABC transmembrane type-1" evidence="8">
    <location>
        <begin position="139"/>
        <end position="346"/>
    </location>
</feature>
<proteinExistence type="inferred from homology"/>
<comment type="caution">
    <text evidence="9">The sequence shown here is derived from an EMBL/GenBank/DDBJ whole genome shotgun (WGS) entry which is preliminary data.</text>
</comment>
<dbReference type="InterPro" id="IPR000515">
    <property type="entry name" value="MetI-like"/>
</dbReference>
<evidence type="ECO:0000256" key="1">
    <source>
        <dbReference type="ARBA" id="ARBA00004651"/>
    </source>
</evidence>
<dbReference type="GO" id="GO:0005886">
    <property type="term" value="C:plasma membrane"/>
    <property type="evidence" value="ECO:0007669"/>
    <property type="project" value="UniProtKB-SubCell"/>
</dbReference>
<dbReference type="InterPro" id="IPR035906">
    <property type="entry name" value="MetI-like_sf"/>
</dbReference>
<dbReference type="SUPFAM" id="SSF161098">
    <property type="entry name" value="MetI-like"/>
    <property type="match status" value="1"/>
</dbReference>
<dbReference type="CDD" id="cd06261">
    <property type="entry name" value="TM_PBP2"/>
    <property type="match status" value="1"/>
</dbReference>
<dbReference type="GO" id="GO:0055085">
    <property type="term" value="P:transmembrane transport"/>
    <property type="evidence" value="ECO:0007669"/>
    <property type="project" value="InterPro"/>
</dbReference>
<keyword evidence="2 7" id="KW-0813">Transport</keyword>
<gene>
    <name evidence="9" type="ORF">QJ521_06295</name>
</gene>
<comment type="subcellular location">
    <subcellularLocation>
        <location evidence="1 7">Cell membrane</location>
        <topology evidence="1 7">Multi-pass membrane protein</topology>
    </subcellularLocation>
</comment>
<organism evidence="9 10">
    <name type="scientific">Peloplasma aerotolerans</name>
    <dbReference type="NCBI Taxonomy" id="3044389"/>
    <lineage>
        <taxon>Bacteria</taxon>
        <taxon>Bacillati</taxon>
        <taxon>Mycoplasmatota</taxon>
        <taxon>Mollicutes</taxon>
        <taxon>Acholeplasmatales</taxon>
        <taxon>Acholeplasmataceae</taxon>
        <taxon>Peloplasma</taxon>
    </lineage>
</organism>
<reference evidence="9" key="1">
    <citation type="submission" date="2023-05" db="EMBL/GenBank/DDBJ databases">
        <title>Mariniplasma microaerophilum sp. nov., a novel anaerobic mollicute isolated from terrestrial mud volcano, Taman Peninsula, Russia.</title>
        <authorList>
            <person name="Khomyakova M.A."/>
            <person name="Merkel A.Y."/>
            <person name="Slobodkin A.I."/>
        </authorList>
    </citation>
    <scope>NUCLEOTIDE SEQUENCE</scope>
    <source>
        <strain evidence="9">M4Ah</strain>
    </source>
</reference>
<keyword evidence="6 7" id="KW-0472">Membrane</keyword>
<protein>
    <submittedName>
        <fullName evidence="9">Sugar ABC transporter permease</fullName>
    </submittedName>
</protein>
<dbReference type="PROSITE" id="PS50928">
    <property type="entry name" value="ABC_TM1"/>
    <property type="match status" value="1"/>
</dbReference>
<name>A0AAW6UCF1_9MOLU</name>
<sequence length="357" mass="40466">MKKFLGTINDLFARVFKKISVYWTKVSDFYLVKVTPIFDKIKYALTHNFIIRKKGLKLIIFSFIKIKITRKKREGFYGYLFVSLWIIGFLIFTLYPMFYSFYLSLHEAYFNLEQGITMTYVGIANYLSIFRSQTLLPLFGTYIGKMIISVPLVVVFSIMIAVLINNPIKLKGLWRTIFFLPVVIATGPVINELANQDATSLPALQDSAVLNYISENLGSWIANPLEALLTSMLLILWYAGIPILIFLAGLQKIDTSIYEAASIDGASPWDRFWKITLPSISPLISVSIIYIVVSMSLFVEPDGILAIARNHMIGGTPTNSFLNGYGYAAAIAWIYFLLMVVIMSIFVGVLSARRRER</sequence>
<dbReference type="Gene3D" id="1.10.3720.10">
    <property type="entry name" value="MetI-like"/>
    <property type="match status" value="1"/>
</dbReference>
<dbReference type="Pfam" id="PF00528">
    <property type="entry name" value="BPD_transp_1"/>
    <property type="match status" value="1"/>
</dbReference>
<keyword evidence="4 7" id="KW-0812">Transmembrane</keyword>
<dbReference type="Proteomes" id="UP001431532">
    <property type="component" value="Unassembled WGS sequence"/>
</dbReference>
<evidence type="ECO:0000259" key="8">
    <source>
        <dbReference type="PROSITE" id="PS50928"/>
    </source>
</evidence>
<evidence type="ECO:0000256" key="7">
    <source>
        <dbReference type="RuleBase" id="RU363032"/>
    </source>
</evidence>